<accession>A0AAW2XHP9</accession>
<reference evidence="2" key="1">
    <citation type="submission" date="2020-06" db="EMBL/GenBank/DDBJ databases">
        <authorList>
            <person name="Li T."/>
            <person name="Hu X."/>
            <person name="Zhang T."/>
            <person name="Song X."/>
            <person name="Zhang H."/>
            <person name="Dai N."/>
            <person name="Sheng W."/>
            <person name="Hou X."/>
            <person name="Wei L."/>
        </authorList>
    </citation>
    <scope>NUCLEOTIDE SEQUENCE</scope>
    <source>
        <strain evidence="2">KEN1</strain>
        <tissue evidence="2">Leaf</tissue>
    </source>
</reference>
<evidence type="ECO:0000256" key="1">
    <source>
        <dbReference type="SAM" id="MobiDB-lite"/>
    </source>
</evidence>
<name>A0AAW2XHP9_9LAMI</name>
<sequence>MLSQEKEGASSRVEDILKGAFSPADKRLMSSLSSEDLDRMLTLVLTKVNLFTRGEILSRPPGESPQAQGDVHKKKLEDRVEHLLGEVTKL</sequence>
<comment type="caution">
    <text evidence="2">The sequence shown here is derived from an EMBL/GenBank/DDBJ whole genome shotgun (WGS) entry which is preliminary data.</text>
</comment>
<protein>
    <submittedName>
        <fullName evidence="2">Uncharacterized protein</fullName>
    </submittedName>
</protein>
<reference evidence="2" key="2">
    <citation type="journal article" date="2024" name="Plant">
        <title>Genomic evolution and insights into agronomic trait innovations of Sesamum species.</title>
        <authorList>
            <person name="Miao H."/>
            <person name="Wang L."/>
            <person name="Qu L."/>
            <person name="Liu H."/>
            <person name="Sun Y."/>
            <person name="Le M."/>
            <person name="Wang Q."/>
            <person name="Wei S."/>
            <person name="Zheng Y."/>
            <person name="Lin W."/>
            <person name="Duan Y."/>
            <person name="Cao H."/>
            <person name="Xiong S."/>
            <person name="Wang X."/>
            <person name="Wei L."/>
            <person name="Li C."/>
            <person name="Ma Q."/>
            <person name="Ju M."/>
            <person name="Zhao R."/>
            <person name="Li G."/>
            <person name="Mu C."/>
            <person name="Tian Q."/>
            <person name="Mei H."/>
            <person name="Zhang T."/>
            <person name="Gao T."/>
            <person name="Zhang H."/>
        </authorList>
    </citation>
    <scope>NUCLEOTIDE SEQUENCE</scope>
    <source>
        <strain evidence="2">KEN1</strain>
    </source>
</reference>
<gene>
    <name evidence="2" type="ORF">Slati_1119100</name>
</gene>
<feature type="region of interest" description="Disordered" evidence="1">
    <location>
        <begin position="56"/>
        <end position="75"/>
    </location>
</feature>
<dbReference type="EMBL" id="JACGWN010000004">
    <property type="protein sequence ID" value="KAL0451410.1"/>
    <property type="molecule type" value="Genomic_DNA"/>
</dbReference>
<proteinExistence type="predicted"/>
<evidence type="ECO:0000313" key="2">
    <source>
        <dbReference type="EMBL" id="KAL0451410.1"/>
    </source>
</evidence>
<organism evidence="2">
    <name type="scientific">Sesamum latifolium</name>
    <dbReference type="NCBI Taxonomy" id="2727402"/>
    <lineage>
        <taxon>Eukaryota</taxon>
        <taxon>Viridiplantae</taxon>
        <taxon>Streptophyta</taxon>
        <taxon>Embryophyta</taxon>
        <taxon>Tracheophyta</taxon>
        <taxon>Spermatophyta</taxon>
        <taxon>Magnoliopsida</taxon>
        <taxon>eudicotyledons</taxon>
        <taxon>Gunneridae</taxon>
        <taxon>Pentapetalae</taxon>
        <taxon>asterids</taxon>
        <taxon>lamiids</taxon>
        <taxon>Lamiales</taxon>
        <taxon>Pedaliaceae</taxon>
        <taxon>Sesamum</taxon>
    </lineage>
</organism>
<dbReference type="AlphaFoldDB" id="A0AAW2XHP9"/>